<keyword evidence="2" id="KW-0802">TPR repeat</keyword>
<dbReference type="InterPro" id="IPR051685">
    <property type="entry name" value="Ycf3/AcsC/BcsC/TPR_MFPF"/>
</dbReference>
<gene>
    <name evidence="4" type="primary">lapB_8</name>
    <name evidence="4" type="ORF">SDC9_37940</name>
</gene>
<dbReference type="Pfam" id="PF13424">
    <property type="entry name" value="TPR_12"/>
    <property type="match status" value="1"/>
</dbReference>
<dbReference type="PROSITE" id="PS50005">
    <property type="entry name" value="TPR"/>
    <property type="match status" value="1"/>
</dbReference>
<evidence type="ECO:0000256" key="2">
    <source>
        <dbReference type="ARBA" id="ARBA00022803"/>
    </source>
</evidence>
<sequence>MEKITEYLIRPTVNERGIVRAWEEVVMLPTYLVGKEEKNPIFLEKRVYQGSSGVVYPYPVVEKISDEKVDKPYRAFFVENEYLKIMVLPELGGRVHMAYDKIKQRHFVYYNQVIKPALVGLTGPWISGGIEFNWPQHHRPSTFLPTDCMIEENADGSKTIWCSEVERMFRTKGMQGFTLYPGKAYLEIKAQIFNRTPFPQTFLWWANPAVVVNDGYKSVFPPDVHAVFDHGKRDVSKFPIATGIYYKQDYSAGVDISKYKNIPVPTSYMAIKSKYDFVGGYEDDVRGGLLHVANHHVSPGKKQWTWGCGDFGLAWDRNLTDEDGPYIELMTGVYTDNQPDFSWLQPYEEKSWVQYFMPYAEVGYVKNATNEAVVNVETVGDETEIVLYTTAVYKDMSVLLKDIEGRVLLQETIEITPDKPYRNRVNTGEAKAEELIFELISPDGRLMLAYQAEKEKIKSIPEPAQAAANPKDIASMEQLYLTGLHLEQYRHATYNPLDYYQEALSRESGDVRCNNAVGLLYMRRGQFAMAESYFRKAVETLTERNPNPYDGEPYYNLGWCLKMQKRLDEAYEAFYKAAWNAAWQDAAYLSLAQIDCSRKNLVNALENINRSLIRNWHNHKSRQLKASLLRHLGRKDDALRWIQESLEIDRFNFGCVFEMYLLLNDRSVLDDFFRQMRGSAHDFIEYALDFAASGLYDEAEMILKEYIANHPSKGTSVKSVYPVVYYALGYFASQKGDFAQAGKYHKEAADQSPEKCFPNKIEEVTILQEAMQQYPDDAKAPYYLGNFWYAARQYDAALSCWEKSASIDDQFPTVLRNLSLAYYNKRNEKAKARQLLERAFELDKSDSRILMELDQLYKKTGVPHTERLAFLENNLHLVEQRDDLYIERITLCNQLGRYEEALELIDQRHFHPWEGGEGKVTGQYILCRLELAKKAINENDFDKALKLLHETDSYPHNLGEGKLINAEENDINYYKGLAYKGLKDELKATHYLMLATQGSSEPQQAFFYNDQQPDKIFYQGLAWKILGHEDKARSRFNKLIAHGEKHLFDNCKIDYFAVSLPDLAIWDDDLNVRNQIHCFYVMGLGYIGLGEFKEAKNYLSKLRELDINHQGGQIHLQMVIEK</sequence>
<evidence type="ECO:0000256" key="1">
    <source>
        <dbReference type="ARBA" id="ARBA00022737"/>
    </source>
</evidence>
<dbReference type="EMBL" id="VSSQ01000341">
    <property type="protein sequence ID" value="MPL91857.1"/>
    <property type="molecule type" value="Genomic_DNA"/>
</dbReference>
<organism evidence="4">
    <name type="scientific">bioreactor metagenome</name>
    <dbReference type="NCBI Taxonomy" id="1076179"/>
    <lineage>
        <taxon>unclassified sequences</taxon>
        <taxon>metagenomes</taxon>
        <taxon>ecological metagenomes</taxon>
    </lineage>
</organism>
<feature type="domain" description="DUF5107" evidence="3">
    <location>
        <begin position="54"/>
        <end position="358"/>
    </location>
</feature>
<dbReference type="InterPro" id="IPR019734">
    <property type="entry name" value="TPR_rpt"/>
</dbReference>
<dbReference type="InterPro" id="IPR033396">
    <property type="entry name" value="DUF5107"/>
</dbReference>
<dbReference type="PANTHER" id="PTHR44943">
    <property type="entry name" value="CELLULOSE SYNTHASE OPERON PROTEIN C"/>
    <property type="match status" value="1"/>
</dbReference>
<protein>
    <submittedName>
        <fullName evidence="4">Lipopolysaccharide assembly protein B</fullName>
    </submittedName>
</protein>
<dbReference type="SUPFAM" id="SSF48452">
    <property type="entry name" value="TPR-like"/>
    <property type="match status" value="3"/>
</dbReference>
<dbReference type="InterPro" id="IPR011990">
    <property type="entry name" value="TPR-like_helical_dom_sf"/>
</dbReference>
<dbReference type="Pfam" id="PF17128">
    <property type="entry name" value="DUF5107"/>
    <property type="match status" value="1"/>
</dbReference>
<reference evidence="4" key="1">
    <citation type="submission" date="2019-08" db="EMBL/GenBank/DDBJ databases">
        <authorList>
            <person name="Kucharzyk K."/>
            <person name="Murdoch R.W."/>
            <person name="Higgins S."/>
            <person name="Loffler F."/>
        </authorList>
    </citation>
    <scope>NUCLEOTIDE SEQUENCE</scope>
</reference>
<accession>A0A644VKS8</accession>
<dbReference type="PANTHER" id="PTHR44943:SF4">
    <property type="entry name" value="TPR REPEAT-CONTAINING PROTEIN MJ0798"/>
    <property type="match status" value="1"/>
</dbReference>
<name>A0A644VKS8_9ZZZZ</name>
<proteinExistence type="predicted"/>
<keyword evidence="1" id="KW-0677">Repeat</keyword>
<dbReference type="Gene3D" id="1.25.40.10">
    <property type="entry name" value="Tetratricopeptide repeat domain"/>
    <property type="match status" value="4"/>
</dbReference>
<comment type="caution">
    <text evidence="4">The sequence shown here is derived from an EMBL/GenBank/DDBJ whole genome shotgun (WGS) entry which is preliminary data.</text>
</comment>
<dbReference type="SMART" id="SM00028">
    <property type="entry name" value="TPR"/>
    <property type="match status" value="8"/>
</dbReference>
<evidence type="ECO:0000259" key="3">
    <source>
        <dbReference type="Pfam" id="PF17128"/>
    </source>
</evidence>
<dbReference type="AlphaFoldDB" id="A0A644VKS8"/>
<evidence type="ECO:0000313" key="4">
    <source>
        <dbReference type="EMBL" id="MPL91857.1"/>
    </source>
</evidence>